<protein>
    <submittedName>
        <fullName evidence="1">Uncharacterized protein</fullName>
    </submittedName>
</protein>
<sequence>MEATLDNKTNVLNAQIRTVHDNTLLYTLRTTFGYFGRKDTVLLDENPVSGAAAVVGAIHWQEKSIEIFGHRKSCSELKRRSGRFYNRTRHWRWAPDRKEYEVVYDREEWKATLDHNMCIAGRFAISFRPHIFSKTQPPLVHLTARALEEDEIFLILVFIYNEVRRQEKTNSSRLDASDRAW</sequence>
<dbReference type="Proteomes" id="UP001362999">
    <property type="component" value="Unassembled WGS sequence"/>
</dbReference>
<name>A0AAW0CIA5_9AGAR</name>
<comment type="caution">
    <text evidence="1">The sequence shown here is derived from an EMBL/GenBank/DDBJ whole genome shotgun (WGS) entry which is preliminary data.</text>
</comment>
<dbReference type="AlphaFoldDB" id="A0AAW0CIA5"/>
<accession>A0AAW0CIA5</accession>
<evidence type="ECO:0000313" key="1">
    <source>
        <dbReference type="EMBL" id="KAK7039533.1"/>
    </source>
</evidence>
<evidence type="ECO:0000313" key="2">
    <source>
        <dbReference type="Proteomes" id="UP001362999"/>
    </source>
</evidence>
<organism evidence="1 2">
    <name type="scientific">Favolaschia claudopus</name>
    <dbReference type="NCBI Taxonomy" id="2862362"/>
    <lineage>
        <taxon>Eukaryota</taxon>
        <taxon>Fungi</taxon>
        <taxon>Dikarya</taxon>
        <taxon>Basidiomycota</taxon>
        <taxon>Agaricomycotina</taxon>
        <taxon>Agaricomycetes</taxon>
        <taxon>Agaricomycetidae</taxon>
        <taxon>Agaricales</taxon>
        <taxon>Marasmiineae</taxon>
        <taxon>Mycenaceae</taxon>
        <taxon>Favolaschia</taxon>
    </lineage>
</organism>
<dbReference type="EMBL" id="JAWWNJ010000016">
    <property type="protein sequence ID" value="KAK7039533.1"/>
    <property type="molecule type" value="Genomic_DNA"/>
</dbReference>
<reference evidence="1 2" key="1">
    <citation type="journal article" date="2024" name="J Genomics">
        <title>Draft genome sequencing and assembly of Favolaschia claudopus CIRM-BRFM 2984 isolated from oak limbs.</title>
        <authorList>
            <person name="Navarro D."/>
            <person name="Drula E."/>
            <person name="Chaduli D."/>
            <person name="Cazenave R."/>
            <person name="Ahrendt S."/>
            <person name="Wang J."/>
            <person name="Lipzen A."/>
            <person name="Daum C."/>
            <person name="Barry K."/>
            <person name="Grigoriev I.V."/>
            <person name="Favel A."/>
            <person name="Rosso M.N."/>
            <person name="Martin F."/>
        </authorList>
    </citation>
    <scope>NUCLEOTIDE SEQUENCE [LARGE SCALE GENOMIC DNA]</scope>
    <source>
        <strain evidence="1 2">CIRM-BRFM 2984</strain>
    </source>
</reference>
<gene>
    <name evidence="1" type="ORF">R3P38DRAFT_481599</name>
</gene>
<proteinExistence type="predicted"/>
<keyword evidence="2" id="KW-1185">Reference proteome</keyword>